<feature type="region of interest" description="Disordered" evidence="2">
    <location>
        <begin position="405"/>
        <end position="449"/>
    </location>
</feature>
<dbReference type="Pfam" id="PF13962">
    <property type="entry name" value="PGG"/>
    <property type="match status" value="1"/>
</dbReference>
<dbReference type="InterPro" id="IPR026961">
    <property type="entry name" value="PGG_dom"/>
</dbReference>
<organism evidence="5 6">
    <name type="scientific">Vitis rotundifolia</name>
    <name type="common">Muscadine grape</name>
    <dbReference type="NCBI Taxonomy" id="103349"/>
    <lineage>
        <taxon>Eukaryota</taxon>
        <taxon>Viridiplantae</taxon>
        <taxon>Streptophyta</taxon>
        <taxon>Embryophyta</taxon>
        <taxon>Tracheophyta</taxon>
        <taxon>Spermatophyta</taxon>
        <taxon>Magnoliopsida</taxon>
        <taxon>eudicotyledons</taxon>
        <taxon>Gunneridae</taxon>
        <taxon>Pentapetalae</taxon>
        <taxon>rosids</taxon>
        <taxon>Vitales</taxon>
        <taxon>Vitaceae</taxon>
        <taxon>Viteae</taxon>
        <taxon>Vitis</taxon>
    </lineage>
</organism>
<feature type="transmembrane region" description="Helical" evidence="3">
    <location>
        <begin position="686"/>
        <end position="709"/>
    </location>
</feature>
<evidence type="ECO:0000256" key="2">
    <source>
        <dbReference type="SAM" id="MobiDB-lite"/>
    </source>
</evidence>
<evidence type="ECO:0000256" key="3">
    <source>
        <dbReference type="SAM" id="Phobius"/>
    </source>
</evidence>
<name>A0AA39A071_VITRO</name>
<gene>
    <name evidence="5" type="ORF">PVL29_009390</name>
</gene>
<feature type="domain" description="PGG" evidence="4">
    <location>
        <begin position="642"/>
        <end position="753"/>
    </location>
</feature>
<reference evidence="5 6" key="1">
    <citation type="journal article" date="2023" name="BMC Biotechnol.">
        <title>Vitis rotundifolia cv Carlos genome sequencing.</title>
        <authorList>
            <person name="Huff M."/>
            <person name="Hulse-Kemp A."/>
            <person name="Scheffler B."/>
            <person name="Youngblood R."/>
            <person name="Simpson S."/>
            <person name="Babiker E."/>
            <person name="Staton M."/>
        </authorList>
    </citation>
    <scope>NUCLEOTIDE SEQUENCE [LARGE SCALE GENOMIC DNA]</scope>
    <source>
        <tissue evidence="5">Leaf</tissue>
    </source>
</reference>
<dbReference type="PANTHER" id="PTHR24177">
    <property type="entry name" value="CASKIN"/>
    <property type="match status" value="1"/>
</dbReference>
<evidence type="ECO:0000259" key="4">
    <source>
        <dbReference type="Pfam" id="PF13962"/>
    </source>
</evidence>
<keyword evidence="3" id="KW-1133">Transmembrane helix</keyword>
<comment type="caution">
    <text evidence="5">The sequence shown here is derived from an EMBL/GenBank/DDBJ whole genome shotgun (WGS) entry which is preliminary data.</text>
</comment>
<keyword evidence="3" id="KW-0812">Transmembrane</keyword>
<feature type="transmembrane region" description="Helical" evidence="3">
    <location>
        <begin position="643"/>
        <end position="666"/>
    </location>
</feature>
<dbReference type="SUPFAM" id="SSF48403">
    <property type="entry name" value="Ankyrin repeat"/>
    <property type="match status" value="2"/>
</dbReference>
<dbReference type="GO" id="GO:0016020">
    <property type="term" value="C:membrane"/>
    <property type="evidence" value="ECO:0007669"/>
    <property type="project" value="TreeGrafter"/>
</dbReference>
<keyword evidence="6" id="KW-1185">Reference proteome</keyword>
<protein>
    <recommendedName>
        <fullName evidence="4">PGG domain-containing protein</fullName>
    </recommendedName>
</protein>
<evidence type="ECO:0000313" key="5">
    <source>
        <dbReference type="EMBL" id="KAJ9697543.1"/>
    </source>
</evidence>
<feature type="transmembrane region" description="Helical" evidence="3">
    <location>
        <begin position="335"/>
        <end position="358"/>
    </location>
</feature>
<sequence>MEIEADEPVRRDLFNNAMEGKWDKVVKIYQDVPWASKEKITTSEETALHIAISDCKEDVVEKLLETVIGISADVLGIQNEKGNTPLHLAASIGNVSMCRTIAGRYPEALGVRNKELETPLFLAARHGKIKVFCCLLEASAVARIERENYLPYRNKKSETVLHCAITGGHFKLAFLIIQLYEDLVNLFDEKGFSPLHLLADKPTAFRSGTKLSLIDKIIYPCIFVPDFYHPLISGDDKNSQNQTHDKYKKETPEGIVFFILTFLFISFVLIYFLALSVSRTSTKNQPTAGAENRQQLIEEGQGSIRVGMEEEGMMLGRHYGKYPPNYDTCFNFIKLLIKAMLSILVLGLGLIFLFYTWLTGPNYRDKIRKKKESNIWAAKVMNILLEKTKRYEYDTTGKNPRYVERQMPYGAKKEEEKEKIQDSDTLLPPEIPEEGTSETNGGQQERSEEDPNWALLLRIGKAGLSADPIFVAGKAAKELDDKLRELDLETKKKNEEVERLPTPILMAAKNGISEMVQRILDFHPKAIHDIDSEKKNLVLLAVENRHPHVFQLLLKKKILKDTVFGAVDNNGNSALHLAAMFRGDHPWPIPGAALQMQWEVKWYQYVKQSMPPNFFPIQNEKKESAKQIFTREHQDLVKMGGEWLTNTATSCSVVATLIATVAFATSTAVPGGTRESGKPIFEQQPAFHIFAISSLIALCFSVTSTVMFLAILTSRRQEKDFAQDLPTKLLLGLTSLFISILSILVTFCSGHFFVLRDEFRNAALPVYAVTCLPATFFAVAQLPLYLDLIWATFSKVPQACFDDT</sequence>
<feature type="transmembrane region" description="Helical" evidence="3">
    <location>
        <begin position="766"/>
        <end position="786"/>
    </location>
</feature>
<dbReference type="SMART" id="SM00248">
    <property type="entry name" value="ANK"/>
    <property type="match status" value="6"/>
</dbReference>
<dbReference type="InterPro" id="IPR002110">
    <property type="entry name" value="Ankyrin_rpt"/>
</dbReference>
<proteinExistence type="predicted"/>
<dbReference type="EMBL" id="JARBHA010000007">
    <property type="protein sequence ID" value="KAJ9697543.1"/>
    <property type="molecule type" value="Genomic_DNA"/>
</dbReference>
<dbReference type="AlphaFoldDB" id="A0AA39A071"/>
<dbReference type="Proteomes" id="UP001168098">
    <property type="component" value="Unassembled WGS sequence"/>
</dbReference>
<dbReference type="PROSITE" id="PS50088">
    <property type="entry name" value="ANK_REPEAT"/>
    <property type="match status" value="1"/>
</dbReference>
<keyword evidence="1" id="KW-0040">ANK repeat</keyword>
<feature type="repeat" description="ANK" evidence="1">
    <location>
        <begin position="81"/>
        <end position="101"/>
    </location>
</feature>
<dbReference type="PROSITE" id="PS50297">
    <property type="entry name" value="ANK_REP_REGION"/>
    <property type="match status" value="1"/>
</dbReference>
<evidence type="ECO:0000313" key="6">
    <source>
        <dbReference type="Proteomes" id="UP001168098"/>
    </source>
</evidence>
<feature type="transmembrane region" description="Helical" evidence="3">
    <location>
        <begin position="255"/>
        <end position="274"/>
    </location>
</feature>
<accession>A0AA39A071</accession>
<feature type="transmembrane region" description="Helical" evidence="3">
    <location>
        <begin position="729"/>
        <end position="754"/>
    </location>
</feature>
<dbReference type="Pfam" id="PF12796">
    <property type="entry name" value="Ank_2"/>
    <property type="match status" value="2"/>
</dbReference>
<keyword evidence="3" id="KW-0472">Membrane</keyword>
<dbReference type="InterPro" id="IPR036770">
    <property type="entry name" value="Ankyrin_rpt-contain_sf"/>
</dbReference>
<dbReference type="Gene3D" id="1.25.40.20">
    <property type="entry name" value="Ankyrin repeat-containing domain"/>
    <property type="match status" value="2"/>
</dbReference>
<dbReference type="PANTHER" id="PTHR24177:SF103">
    <property type="entry name" value="PGG DOMAIN-CONTAINING PROTEIN"/>
    <property type="match status" value="1"/>
</dbReference>
<feature type="compositionally biased region" description="Basic and acidic residues" evidence="2">
    <location>
        <begin position="411"/>
        <end position="422"/>
    </location>
</feature>
<evidence type="ECO:0000256" key="1">
    <source>
        <dbReference type="PROSITE-ProRule" id="PRU00023"/>
    </source>
</evidence>